<evidence type="ECO:0000256" key="3">
    <source>
        <dbReference type="PROSITE-ProRule" id="PRU00023"/>
    </source>
</evidence>
<evidence type="ECO:0000313" key="6">
    <source>
        <dbReference type="Proteomes" id="UP000701853"/>
    </source>
</evidence>
<gene>
    <name evidence="5" type="ORF">CXB51_025054</name>
</gene>
<dbReference type="SUPFAM" id="SSF48403">
    <property type="entry name" value="Ankyrin repeat"/>
    <property type="match status" value="1"/>
</dbReference>
<keyword evidence="4" id="KW-0812">Transmembrane</keyword>
<proteinExistence type="predicted"/>
<feature type="transmembrane region" description="Helical" evidence="4">
    <location>
        <begin position="327"/>
        <end position="348"/>
    </location>
</feature>
<dbReference type="InterPro" id="IPR036770">
    <property type="entry name" value="Ankyrin_rpt-contain_sf"/>
</dbReference>
<evidence type="ECO:0000313" key="5">
    <source>
        <dbReference type="EMBL" id="KAG8480411.1"/>
    </source>
</evidence>
<feature type="transmembrane region" description="Helical" evidence="4">
    <location>
        <begin position="251"/>
        <end position="276"/>
    </location>
</feature>
<dbReference type="PANTHER" id="PTHR24186:SF38">
    <property type="entry name" value="ANKYRIN REPEAT FAMILY PROTEIN"/>
    <property type="match status" value="1"/>
</dbReference>
<reference evidence="5 6" key="1">
    <citation type="journal article" date="2021" name="bioRxiv">
        <title>The Gossypium anomalum genome as a resource for cotton improvement and evolutionary analysis of hybrid incompatibility.</title>
        <authorList>
            <person name="Grover C.E."/>
            <person name="Yuan D."/>
            <person name="Arick M.A."/>
            <person name="Miller E.R."/>
            <person name="Hu G."/>
            <person name="Peterson D.G."/>
            <person name="Wendel J.F."/>
            <person name="Udall J.A."/>
        </authorList>
    </citation>
    <scope>NUCLEOTIDE SEQUENCE [LARGE SCALE GENOMIC DNA]</scope>
    <source>
        <strain evidence="5">JFW-Udall</strain>
        <tissue evidence="5">Leaf</tissue>
    </source>
</reference>
<keyword evidence="2 3" id="KW-0040">ANK repeat</keyword>
<keyword evidence="4" id="KW-0472">Membrane</keyword>
<feature type="transmembrane region" description="Helical" evidence="4">
    <location>
        <begin position="225"/>
        <end position="244"/>
    </location>
</feature>
<dbReference type="PROSITE" id="PS50088">
    <property type="entry name" value="ANK_REPEAT"/>
    <property type="match status" value="1"/>
</dbReference>
<evidence type="ECO:0008006" key="7">
    <source>
        <dbReference type="Google" id="ProtNLM"/>
    </source>
</evidence>
<comment type="caution">
    <text evidence="5">The sequence shown here is derived from an EMBL/GenBank/DDBJ whole genome shotgun (WGS) entry which is preliminary data.</text>
</comment>
<keyword evidence="1" id="KW-0677">Repeat</keyword>
<dbReference type="PANTHER" id="PTHR24186">
    <property type="entry name" value="PROTEIN PHOSPHATASE 1 REGULATORY SUBUNIT"/>
    <property type="match status" value="1"/>
</dbReference>
<evidence type="ECO:0000256" key="4">
    <source>
        <dbReference type="SAM" id="Phobius"/>
    </source>
</evidence>
<evidence type="ECO:0000256" key="2">
    <source>
        <dbReference type="ARBA" id="ARBA00023043"/>
    </source>
</evidence>
<dbReference type="InterPro" id="IPR002110">
    <property type="entry name" value="Ankyrin_rpt"/>
</dbReference>
<accession>A0A8J6CR95</accession>
<feature type="transmembrane region" description="Helical" evidence="4">
    <location>
        <begin position="296"/>
        <end position="315"/>
    </location>
</feature>
<dbReference type="Pfam" id="PF00023">
    <property type="entry name" value="Ank"/>
    <property type="match status" value="1"/>
</dbReference>
<dbReference type="AlphaFoldDB" id="A0A8J6CR95"/>
<protein>
    <recommendedName>
        <fullName evidence="7">PGG domain-containing protein</fullName>
    </recommendedName>
</protein>
<dbReference type="SMART" id="SM00248">
    <property type="entry name" value="ANK"/>
    <property type="match status" value="1"/>
</dbReference>
<name>A0A8J6CR95_9ROSI</name>
<dbReference type="Gene3D" id="1.25.40.20">
    <property type="entry name" value="Ankyrin repeat-containing domain"/>
    <property type="match status" value="1"/>
</dbReference>
<keyword evidence="4" id="KW-1133">Transmembrane helix</keyword>
<keyword evidence="6" id="KW-1185">Reference proteome</keyword>
<dbReference type="OrthoDB" id="971021at2759"/>
<dbReference type="EMBL" id="JAHUZN010000010">
    <property type="protein sequence ID" value="KAG8480411.1"/>
    <property type="molecule type" value="Genomic_DNA"/>
</dbReference>
<evidence type="ECO:0000256" key="1">
    <source>
        <dbReference type="ARBA" id="ARBA00022737"/>
    </source>
</evidence>
<sequence length="360" mass="40670">MGKIKILCNLKFDISPYTILVKSLYEAANSWEKELLSWADIDGNTALHVAASRNRPRVVKEVLEHMRRDQINAKNLERLTALDIQSQYPWNEKRADRIVDMLRKAGGLSGSSSSLPNTSISSFHIEFLKEKMSVFQKFATIASRGKKGIPYEMRNTFLVATVLIITATYTATLNPPKQPDSMSKFLNYQLKYHTSLDSTSTAPEPSPATGEKENIENLLDVSTMFWLYNTLTFWAATVLTAYLLPSRSICLFILITLSLFGTFYMLLVAVSIRALACQYLFYLPTVGTLSYHRLGIANSCLATGLALVVLYRTSYYMLYRFVPKKQFFLLVQIVFLCIFAVILVPAILNSETILKISNVD</sequence>
<feature type="transmembrane region" description="Helical" evidence="4">
    <location>
        <begin position="156"/>
        <end position="173"/>
    </location>
</feature>
<dbReference type="PROSITE" id="PS50297">
    <property type="entry name" value="ANK_REP_REGION"/>
    <property type="match status" value="1"/>
</dbReference>
<dbReference type="GO" id="GO:0005886">
    <property type="term" value="C:plasma membrane"/>
    <property type="evidence" value="ECO:0007669"/>
    <property type="project" value="TreeGrafter"/>
</dbReference>
<feature type="repeat" description="ANK" evidence="3">
    <location>
        <begin position="42"/>
        <end position="65"/>
    </location>
</feature>
<organism evidence="5 6">
    <name type="scientific">Gossypium anomalum</name>
    <dbReference type="NCBI Taxonomy" id="47600"/>
    <lineage>
        <taxon>Eukaryota</taxon>
        <taxon>Viridiplantae</taxon>
        <taxon>Streptophyta</taxon>
        <taxon>Embryophyta</taxon>
        <taxon>Tracheophyta</taxon>
        <taxon>Spermatophyta</taxon>
        <taxon>Magnoliopsida</taxon>
        <taxon>eudicotyledons</taxon>
        <taxon>Gunneridae</taxon>
        <taxon>Pentapetalae</taxon>
        <taxon>rosids</taxon>
        <taxon>malvids</taxon>
        <taxon>Malvales</taxon>
        <taxon>Malvaceae</taxon>
        <taxon>Malvoideae</taxon>
        <taxon>Gossypium</taxon>
    </lineage>
</organism>
<dbReference type="Proteomes" id="UP000701853">
    <property type="component" value="Chromosome 10"/>
</dbReference>